<evidence type="ECO:0000256" key="1">
    <source>
        <dbReference type="SAM" id="MobiDB-lite"/>
    </source>
</evidence>
<comment type="caution">
    <text evidence="2">The sequence shown here is derived from an EMBL/GenBank/DDBJ whole genome shotgun (WGS) entry which is preliminary data.</text>
</comment>
<dbReference type="RefSeq" id="WP_281271366.1">
    <property type="nucleotide sequence ID" value="NZ_QKYU01000033.1"/>
</dbReference>
<dbReference type="EMBL" id="QKYU01000033">
    <property type="protein sequence ID" value="PZW38906.1"/>
    <property type="molecule type" value="Genomic_DNA"/>
</dbReference>
<keyword evidence="3" id="KW-1185">Reference proteome</keyword>
<feature type="region of interest" description="Disordered" evidence="1">
    <location>
        <begin position="1"/>
        <end position="43"/>
    </location>
</feature>
<reference evidence="2 3" key="1">
    <citation type="submission" date="2018-06" db="EMBL/GenBank/DDBJ databases">
        <title>Genomic Encyclopedia of Archaeal and Bacterial Type Strains, Phase II (KMG-II): from individual species to whole genera.</title>
        <authorList>
            <person name="Goeker M."/>
        </authorList>
    </citation>
    <scope>NUCLEOTIDE SEQUENCE [LARGE SCALE GENOMIC DNA]</scope>
    <source>
        <strain evidence="2 3">DSM 24525</strain>
    </source>
</reference>
<proteinExistence type="predicted"/>
<dbReference type="AlphaFoldDB" id="A0A2W7HW70"/>
<evidence type="ECO:0000313" key="2">
    <source>
        <dbReference type="EMBL" id="PZW38906.1"/>
    </source>
</evidence>
<sequence>MIAKQTLLVGNRSGHLQPPGAPGLVESTVPRVQARGGMPKRPR</sequence>
<gene>
    <name evidence="2" type="ORF">C8P66_13322</name>
</gene>
<evidence type="ECO:0000313" key="3">
    <source>
        <dbReference type="Proteomes" id="UP000249688"/>
    </source>
</evidence>
<protein>
    <submittedName>
        <fullName evidence="2">Uncharacterized protein</fullName>
    </submittedName>
</protein>
<name>A0A2W7HW70_9PROT</name>
<accession>A0A2W7HW70</accession>
<dbReference type="Proteomes" id="UP000249688">
    <property type="component" value="Unassembled WGS sequence"/>
</dbReference>
<organism evidence="2 3">
    <name type="scientific">Humitalea rosea</name>
    <dbReference type="NCBI Taxonomy" id="990373"/>
    <lineage>
        <taxon>Bacteria</taxon>
        <taxon>Pseudomonadati</taxon>
        <taxon>Pseudomonadota</taxon>
        <taxon>Alphaproteobacteria</taxon>
        <taxon>Acetobacterales</taxon>
        <taxon>Roseomonadaceae</taxon>
        <taxon>Humitalea</taxon>
    </lineage>
</organism>